<evidence type="ECO:0000313" key="2">
    <source>
        <dbReference type="Proteomes" id="UP000319949"/>
    </source>
</evidence>
<comment type="caution">
    <text evidence="1">The sequence shown here is derived from an EMBL/GenBank/DDBJ whole genome shotgun (WGS) entry which is preliminary data.</text>
</comment>
<dbReference type="Proteomes" id="UP000319949">
    <property type="component" value="Unassembled WGS sequence"/>
</dbReference>
<protein>
    <submittedName>
        <fullName evidence="1">Uncharacterized protein</fullName>
    </submittedName>
</protein>
<dbReference type="RefSeq" id="WP_145666772.1">
    <property type="nucleotide sequence ID" value="NZ_VITK01000007.1"/>
</dbReference>
<dbReference type="OrthoDB" id="7354890at2"/>
<sequence>MNDLHAWLSEQHHGLRTFRTFQQKLETIGRHDPTQRGLCRVLSSLVGSYVEAFDEEPLPVEVANSAYQRLLALVASIDPNAGPDRRLADINRVAESELWQ</sequence>
<organism evidence="1 2">
    <name type="scientific">Bradyrhizobium stylosanthis</name>
    <dbReference type="NCBI Taxonomy" id="1803665"/>
    <lineage>
        <taxon>Bacteria</taxon>
        <taxon>Pseudomonadati</taxon>
        <taxon>Pseudomonadota</taxon>
        <taxon>Alphaproteobacteria</taxon>
        <taxon>Hyphomicrobiales</taxon>
        <taxon>Nitrobacteraceae</taxon>
        <taxon>Bradyrhizobium</taxon>
    </lineage>
</organism>
<keyword evidence="2" id="KW-1185">Reference proteome</keyword>
<name>A0A560DFP5_9BRAD</name>
<accession>A0A560DFP5</accession>
<dbReference type="EMBL" id="VITK01000007">
    <property type="protein sequence ID" value="TWA95923.1"/>
    <property type="molecule type" value="Genomic_DNA"/>
</dbReference>
<evidence type="ECO:0000313" key="1">
    <source>
        <dbReference type="EMBL" id="TWA95923.1"/>
    </source>
</evidence>
<reference evidence="1 2" key="1">
    <citation type="submission" date="2019-06" db="EMBL/GenBank/DDBJ databases">
        <title>Genomic Encyclopedia of Type Strains, Phase IV (KMG-V): Genome sequencing to study the core and pangenomes of soil and plant-associated prokaryotes.</title>
        <authorList>
            <person name="Whitman W."/>
        </authorList>
    </citation>
    <scope>NUCLEOTIDE SEQUENCE [LARGE SCALE GENOMIC DNA]</scope>
    <source>
        <strain evidence="1 2">BR 510</strain>
    </source>
</reference>
<gene>
    <name evidence="1" type="ORF">FBZ96_107113</name>
</gene>
<proteinExistence type="predicted"/>
<dbReference type="AlphaFoldDB" id="A0A560DFP5"/>